<keyword evidence="7 9" id="KW-0811">Translocation</keyword>
<name>A0ABD5YN56_9EURY</name>
<feature type="transmembrane region" description="Helical" evidence="9">
    <location>
        <begin position="478"/>
        <end position="501"/>
    </location>
</feature>
<keyword evidence="2 9" id="KW-0813">Transport</keyword>
<feature type="domain" description="Protein export membrane protein SecD/SecF C-terminal" evidence="11">
    <location>
        <begin position="362"/>
        <end position="521"/>
    </location>
</feature>
<keyword evidence="5 9" id="KW-0653">Protein transport</keyword>
<protein>
    <recommendedName>
        <fullName evidence="9">Protein-export membrane protein SecD</fullName>
    </recommendedName>
</protein>
<dbReference type="InterPro" id="IPR048634">
    <property type="entry name" value="SecD_SecF_C"/>
</dbReference>
<keyword evidence="4 9" id="KW-0812">Transmembrane</keyword>
<dbReference type="InterPro" id="IPR022813">
    <property type="entry name" value="SecD/SecF_arch_bac"/>
</dbReference>
<dbReference type="Gene3D" id="1.20.1640.10">
    <property type="entry name" value="Multidrug efflux transporter AcrB transmembrane domain"/>
    <property type="match status" value="1"/>
</dbReference>
<feature type="transmembrane region" description="Helical" evidence="9">
    <location>
        <begin position="382"/>
        <end position="400"/>
    </location>
</feature>
<comment type="function">
    <text evidence="9">Involved in protein export.</text>
</comment>
<dbReference type="GO" id="GO:0005886">
    <property type="term" value="C:plasma membrane"/>
    <property type="evidence" value="ECO:0007669"/>
    <property type="project" value="UniProtKB-SubCell"/>
</dbReference>
<dbReference type="EMBL" id="JBHTAX010000001">
    <property type="protein sequence ID" value="MFC7190788.1"/>
    <property type="molecule type" value="Genomic_DNA"/>
</dbReference>
<accession>A0ABD5YN56</accession>
<evidence type="ECO:0000256" key="2">
    <source>
        <dbReference type="ARBA" id="ARBA00022448"/>
    </source>
</evidence>
<dbReference type="SUPFAM" id="SSF82866">
    <property type="entry name" value="Multidrug efflux transporter AcrB transmembrane domain"/>
    <property type="match status" value="1"/>
</dbReference>
<keyword evidence="13" id="KW-1185">Reference proteome</keyword>
<dbReference type="InterPro" id="IPR024912">
    <property type="entry name" value="SecD_arc"/>
</dbReference>
<feature type="transmembrane region" description="Helical" evidence="9">
    <location>
        <begin position="407"/>
        <end position="432"/>
    </location>
</feature>
<evidence type="ECO:0000256" key="8">
    <source>
        <dbReference type="ARBA" id="ARBA00023136"/>
    </source>
</evidence>
<dbReference type="PANTHER" id="PTHR30081">
    <property type="entry name" value="PROTEIN-EXPORT MEMBRANE PROTEIN SEC"/>
    <property type="match status" value="1"/>
</dbReference>
<keyword evidence="6 9" id="KW-1133">Transmembrane helix</keyword>
<reference evidence="12 13" key="1">
    <citation type="journal article" date="2019" name="Int. J. Syst. Evol. Microbiol.">
        <title>The Global Catalogue of Microorganisms (GCM) 10K type strain sequencing project: providing services to taxonomists for standard genome sequencing and annotation.</title>
        <authorList>
            <consortium name="The Broad Institute Genomics Platform"/>
            <consortium name="The Broad Institute Genome Sequencing Center for Infectious Disease"/>
            <person name="Wu L."/>
            <person name="Ma J."/>
        </authorList>
    </citation>
    <scope>NUCLEOTIDE SEQUENCE [LARGE SCALE GENOMIC DNA]</scope>
    <source>
        <strain evidence="12 13">RDMS1</strain>
    </source>
</reference>
<feature type="compositionally biased region" description="Polar residues" evidence="10">
    <location>
        <begin position="34"/>
        <end position="48"/>
    </location>
</feature>
<evidence type="ECO:0000256" key="10">
    <source>
        <dbReference type="SAM" id="MobiDB-lite"/>
    </source>
</evidence>
<dbReference type="Proteomes" id="UP001596417">
    <property type="component" value="Unassembled WGS sequence"/>
</dbReference>
<evidence type="ECO:0000256" key="3">
    <source>
        <dbReference type="ARBA" id="ARBA00022475"/>
    </source>
</evidence>
<dbReference type="GO" id="GO:0006605">
    <property type="term" value="P:protein targeting"/>
    <property type="evidence" value="ECO:0007669"/>
    <property type="project" value="UniProtKB-UniRule"/>
</dbReference>
<evidence type="ECO:0000256" key="9">
    <source>
        <dbReference type="HAMAP-Rule" id="MF_01463"/>
    </source>
</evidence>
<feature type="region of interest" description="Disordered" evidence="10">
    <location>
        <begin position="29"/>
        <end position="48"/>
    </location>
</feature>
<dbReference type="HAMAP" id="MF_01463_A">
    <property type="entry name" value="SecD_A"/>
    <property type="match status" value="1"/>
</dbReference>
<dbReference type="GeneID" id="76200442"/>
<comment type="caution">
    <text evidence="12">The sequence shown here is derived from an EMBL/GenBank/DDBJ whole genome shotgun (WGS) entry which is preliminary data.</text>
</comment>
<dbReference type="GO" id="GO:0065002">
    <property type="term" value="P:intracellular protein transmembrane transport"/>
    <property type="evidence" value="ECO:0007669"/>
    <property type="project" value="UniProtKB-UniRule"/>
</dbReference>
<keyword evidence="8 9" id="KW-0472">Membrane</keyword>
<proteinExistence type="inferred from homology"/>
<feature type="transmembrane region" description="Helical" evidence="9">
    <location>
        <begin position="507"/>
        <end position="526"/>
    </location>
</feature>
<organism evidence="12 13">
    <name type="scientific">Halocatena marina</name>
    <dbReference type="NCBI Taxonomy" id="2934937"/>
    <lineage>
        <taxon>Archaea</taxon>
        <taxon>Methanobacteriati</taxon>
        <taxon>Methanobacteriota</taxon>
        <taxon>Stenosarchaea group</taxon>
        <taxon>Halobacteria</taxon>
        <taxon>Halobacteriales</taxon>
        <taxon>Natronomonadaceae</taxon>
        <taxon>Halocatena</taxon>
    </lineage>
</organism>
<comment type="subcellular location">
    <subcellularLocation>
        <location evidence="1 9">Cell membrane</location>
        <topology evidence="1 9">Multi-pass membrane protein</topology>
    </subcellularLocation>
</comment>
<evidence type="ECO:0000256" key="4">
    <source>
        <dbReference type="ARBA" id="ARBA00022692"/>
    </source>
</evidence>
<comment type="similarity">
    <text evidence="9">Belongs to the SecD/SecF family. SecD subfamily.</text>
</comment>
<sequence length="538" mass="57497">MSIRENWRILLLVLFVVLSGVALFAPEGGGSSGANNTTTDVNSTAGATQGPTNLQFGLELSGGTRIRAPLIGLTAENAQFDINNSNIEQNIATNLSVSRQDVTVQVQSQDGGTVEIFNPNVTKEEFATALQASGVDVQQSDIRDGVTQKTRENAVRVLDRKIKGAGLSGGDAAIVTSATGGESFIVVEVPNKQPQEVVELIDERGTVQVVAHFPENRNDTREYRDIPLFSQEGIANSGPVEQRGGETWVPLTLTDAAARNFSHAMRTYGFTERRGIQQCFYYEKPNNSGHCLYTVSNGRVVNGTITEGRIVSAAGMGRDLAPIINNQEFVQNPDFRITTSNASEAQNLLLNLQAGALPAELDISSGTSTFIQPSLAQKFKTYSLVTGIIAMFAVGGMVGFRYREPQVVLPMVLTAAAEVFILLGFSAAIGLALDLSHIAGFIAVIGTGVDDLVIIADEILQQGDVSTGRVFRSRFRKAFWVIGAAAATTIVAMLPLSVLSLGDLQGFAFVTIVGVLIGVLVTRPAYGDILRNLIMDRS</sequence>
<comment type="caution">
    <text evidence="9">Lacks conserved residue(s) required for the propagation of feature annotation.</text>
</comment>
<evidence type="ECO:0000259" key="11">
    <source>
        <dbReference type="Pfam" id="PF02355"/>
    </source>
</evidence>
<gene>
    <name evidence="9" type="primary">secD</name>
    <name evidence="12" type="ORF">ACFQL7_13725</name>
</gene>
<evidence type="ECO:0000256" key="6">
    <source>
        <dbReference type="ARBA" id="ARBA00022989"/>
    </source>
</evidence>
<evidence type="ECO:0000313" key="13">
    <source>
        <dbReference type="Proteomes" id="UP001596417"/>
    </source>
</evidence>
<evidence type="ECO:0000256" key="5">
    <source>
        <dbReference type="ARBA" id="ARBA00022927"/>
    </source>
</evidence>
<evidence type="ECO:0000256" key="7">
    <source>
        <dbReference type="ARBA" id="ARBA00023010"/>
    </source>
</evidence>
<dbReference type="NCBIfam" id="NF006215">
    <property type="entry name" value="PRK08343.1-1"/>
    <property type="match status" value="1"/>
</dbReference>
<evidence type="ECO:0000256" key="1">
    <source>
        <dbReference type="ARBA" id="ARBA00004651"/>
    </source>
</evidence>
<evidence type="ECO:0000313" key="12">
    <source>
        <dbReference type="EMBL" id="MFC7190788.1"/>
    </source>
</evidence>
<comment type="subunit">
    <text evidence="9">Part of the protein translocation apparatus. Forms a complex with SecF.</text>
</comment>
<dbReference type="Pfam" id="PF02355">
    <property type="entry name" value="SecD_SecF_C"/>
    <property type="match status" value="1"/>
</dbReference>
<dbReference type="RefSeq" id="WP_264555933.1">
    <property type="nucleotide sequence ID" value="NZ_CP109979.1"/>
</dbReference>
<dbReference type="AlphaFoldDB" id="A0ABD5YN56"/>
<keyword evidence="3 9" id="KW-1003">Cell membrane</keyword>
<feature type="transmembrane region" description="Helical" evidence="9">
    <location>
        <begin position="438"/>
        <end position="457"/>
    </location>
</feature>
<dbReference type="PANTHER" id="PTHR30081:SF1">
    <property type="entry name" value="PROTEIN TRANSLOCASE SUBUNIT SECD"/>
    <property type="match status" value="1"/>
</dbReference>